<keyword evidence="1" id="KW-1133">Transmembrane helix</keyword>
<dbReference type="RefSeq" id="WP_020079285.1">
    <property type="nucleotide sequence ID" value="NZ_BGNU01000017.1"/>
</dbReference>
<dbReference type="Proteomes" id="UP000514462">
    <property type="component" value="Chromosome"/>
</dbReference>
<dbReference type="EMBL" id="CP055904">
    <property type="protein sequence ID" value="QMR38473.1"/>
    <property type="molecule type" value="Genomic_DNA"/>
</dbReference>
<protein>
    <submittedName>
        <fullName evidence="2">Uncharacterized protein</fullName>
    </submittedName>
</protein>
<reference evidence="3" key="2">
    <citation type="journal article" date="2021" name="Microb. Genom.">
        <title>A genomic epidemiological study shows that prevalence of antimicrobial resistance in Enterobacterales is associated with the livestock host, as well as antimicrobial usage.</title>
        <authorList>
            <person name="AbuOun M."/>
            <person name="Jones H."/>
            <person name="Stubberfield E."/>
            <person name="Gilson D."/>
            <person name="Shaw L.P."/>
            <person name="Hubbard A.T.M."/>
            <person name="Chau K.K."/>
            <person name="Sebra R."/>
            <person name="Peto T.E.A."/>
            <person name="Crook D.W."/>
            <person name="Read D.S."/>
            <person name="Gweon H.S."/>
            <person name="Walker A.S."/>
            <person name="Stoesser N."/>
            <person name="Smith R.P."/>
            <person name="Anjum M.F."/>
            <person name="On Behalf Of The Rehab Consortium."/>
        </authorList>
    </citation>
    <scope>NUCLEOTIDE SEQUENCE</scope>
    <source>
        <strain evidence="3">RHBSTW-00938</strain>
    </source>
</reference>
<accession>A0A0D8L921</accession>
<dbReference type="EMBL" id="JAWZZT010000011">
    <property type="protein sequence ID" value="MDX7015606.1"/>
    <property type="molecule type" value="Genomic_DNA"/>
</dbReference>
<sequence>MKPKRFSSSYVCKKICIHAINMFEAVGTGSFSIAAVVCFIALDGWLFKLGGFAICFSLVCLISFIADYLRGDI</sequence>
<keyword evidence="1" id="KW-0472">Membrane</keyword>
<proteinExistence type="predicted"/>
<reference evidence="2" key="3">
    <citation type="submission" date="2023-11" db="EMBL/GenBank/DDBJ databases">
        <title>Detection of rare carbapenemases in Enterobacterales - comparison of two colorimetric and two CIM-based carbapenemase assays.</title>
        <authorList>
            <person name="Schaffarczyk L."/>
            <person name="Noster J."/>
            <person name="Stelzer Y."/>
            <person name="Sattler J."/>
            <person name="Gatermann S."/>
            <person name="Hamprecht A."/>
        </authorList>
    </citation>
    <scope>NUCLEOTIDE SEQUENCE</scope>
    <source>
        <strain evidence="2">CIM-Cont-037</strain>
    </source>
</reference>
<gene>
    <name evidence="3" type="ORF">HV331_02755</name>
    <name evidence="2" type="ORF">SJ059_14190</name>
</gene>
<name>A0A0D8L921_KLEAE</name>
<dbReference type="Proteomes" id="UP001279012">
    <property type="component" value="Unassembled WGS sequence"/>
</dbReference>
<evidence type="ECO:0000313" key="4">
    <source>
        <dbReference type="Proteomes" id="UP000514462"/>
    </source>
</evidence>
<evidence type="ECO:0000313" key="3">
    <source>
        <dbReference type="EMBL" id="QMR38473.1"/>
    </source>
</evidence>
<evidence type="ECO:0000313" key="2">
    <source>
        <dbReference type="EMBL" id="MDX7015606.1"/>
    </source>
</evidence>
<feature type="transmembrane region" description="Helical" evidence="1">
    <location>
        <begin position="21"/>
        <end position="42"/>
    </location>
</feature>
<evidence type="ECO:0000256" key="1">
    <source>
        <dbReference type="SAM" id="Phobius"/>
    </source>
</evidence>
<evidence type="ECO:0000313" key="5">
    <source>
        <dbReference type="Proteomes" id="UP001279012"/>
    </source>
</evidence>
<reference evidence="4" key="1">
    <citation type="submission" date="2020-06" db="EMBL/GenBank/DDBJ databases">
        <title>REHAB project genomes.</title>
        <authorList>
            <person name="Shaw L.P."/>
        </authorList>
    </citation>
    <scope>NUCLEOTIDE SEQUENCE [LARGE SCALE GENOMIC DNA]</scope>
    <source>
        <strain evidence="4">RHBSTW-00938</strain>
    </source>
</reference>
<organism evidence="2 5">
    <name type="scientific">Klebsiella aerogenes</name>
    <name type="common">Enterobacter aerogenes</name>
    <dbReference type="NCBI Taxonomy" id="548"/>
    <lineage>
        <taxon>Bacteria</taxon>
        <taxon>Pseudomonadati</taxon>
        <taxon>Pseudomonadota</taxon>
        <taxon>Gammaproteobacteria</taxon>
        <taxon>Enterobacterales</taxon>
        <taxon>Enterobacteriaceae</taxon>
        <taxon>Klebsiella/Raoultella group</taxon>
        <taxon>Klebsiella</taxon>
    </lineage>
</organism>
<keyword evidence="1" id="KW-0812">Transmembrane</keyword>
<feature type="transmembrane region" description="Helical" evidence="1">
    <location>
        <begin position="48"/>
        <end position="69"/>
    </location>
</feature>
<dbReference type="AlphaFoldDB" id="A0A0D8L921"/>